<dbReference type="EMBL" id="WUEK01000014">
    <property type="protein sequence ID" value="MXG91722.1"/>
    <property type="molecule type" value="Genomic_DNA"/>
</dbReference>
<comment type="caution">
    <text evidence="3">The sequence shown here is derived from an EMBL/GenBank/DDBJ whole genome shotgun (WGS) entry which is preliminary data.</text>
</comment>
<evidence type="ECO:0000313" key="4">
    <source>
        <dbReference type="Proteomes" id="UP000473325"/>
    </source>
</evidence>
<evidence type="ECO:0000256" key="2">
    <source>
        <dbReference type="SAM" id="SignalP"/>
    </source>
</evidence>
<evidence type="ECO:0000256" key="1">
    <source>
        <dbReference type="SAM" id="MobiDB-lite"/>
    </source>
</evidence>
<gene>
    <name evidence="3" type="ORF">GRQ65_19445</name>
</gene>
<reference evidence="3 4" key="1">
    <citation type="submission" date="2019-12" db="EMBL/GenBank/DDBJ databases">
        <authorList>
            <person name="Kun Z."/>
        </authorList>
    </citation>
    <scope>NUCLEOTIDE SEQUENCE [LARGE SCALE GENOMIC DNA]</scope>
    <source>
        <strain evidence="3 4">YIM 123512</strain>
    </source>
</reference>
<feature type="region of interest" description="Disordered" evidence="1">
    <location>
        <begin position="23"/>
        <end position="49"/>
    </location>
</feature>
<accession>A0A6L7F3B9</accession>
<dbReference type="RefSeq" id="WP_160879645.1">
    <property type="nucleotide sequence ID" value="NZ_WUEK01000014.1"/>
</dbReference>
<evidence type="ECO:0008006" key="5">
    <source>
        <dbReference type="Google" id="ProtNLM"/>
    </source>
</evidence>
<evidence type="ECO:0000313" key="3">
    <source>
        <dbReference type="EMBL" id="MXG91722.1"/>
    </source>
</evidence>
<dbReference type="AlphaFoldDB" id="A0A6L7F3B9"/>
<protein>
    <recommendedName>
        <fullName evidence="5">Mce-associated membrane protein</fullName>
    </recommendedName>
</protein>
<feature type="signal peptide" evidence="2">
    <location>
        <begin position="1"/>
        <end position="23"/>
    </location>
</feature>
<dbReference type="PROSITE" id="PS51257">
    <property type="entry name" value="PROKAR_LIPOPROTEIN"/>
    <property type="match status" value="1"/>
</dbReference>
<feature type="chain" id="PRO_5039499357" description="Mce-associated membrane protein" evidence="2">
    <location>
        <begin position="24"/>
        <end position="199"/>
    </location>
</feature>
<name>A0A6L7F3B9_9ACTN</name>
<dbReference type="Proteomes" id="UP000473325">
    <property type="component" value="Unassembled WGS sequence"/>
</dbReference>
<proteinExistence type="predicted"/>
<sequence>MMWLTLRRAVVTGAVLLTVVATGCSGDDEPDRPGGGDASTGAASGSDTTAPVETVVTLGNLGKGVGDAKRERIKTSLVAALDPWFDGAWLGEFPRSDYAPAFAAFTPGAARDAQRDLALLSNQAISDRIDTATATRRKVRLDVFSHDGHPRGGTVQFLLDFDTTGTLAESRRVTGRLYVTRSEGQWQVFGYDVDEAVAQ</sequence>
<keyword evidence="2" id="KW-0732">Signal</keyword>
<feature type="compositionally biased region" description="Low complexity" evidence="1">
    <location>
        <begin position="39"/>
        <end position="49"/>
    </location>
</feature>
<keyword evidence="4" id="KW-1185">Reference proteome</keyword>
<organism evidence="3 4">
    <name type="scientific">Nocardioides flavescens</name>
    <dbReference type="NCBI Taxonomy" id="2691959"/>
    <lineage>
        <taxon>Bacteria</taxon>
        <taxon>Bacillati</taxon>
        <taxon>Actinomycetota</taxon>
        <taxon>Actinomycetes</taxon>
        <taxon>Propionibacteriales</taxon>
        <taxon>Nocardioidaceae</taxon>
        <taxon>Nocardioides</taxon>
    </lineage>
</organism>